<dbReference type="KEGG" id="api:100570675"/>
<keyword evidence="1" id="KW-0732">Signal</keyword>
<organism evidence="2 3">
    <name type="scientific">Acyrthosiphon pisum</name>
    <name type="common">Pea aphid</name>
    <dbReference type="NCBI Taxonomy" id="7029"/>
    <lineage>
        <taxon>Eukaryota</taxon>
        <taxon>Metazoa</taxon>
        <taxon>Ecdysozoa</taxon>
        <taxon>Arthropoda</taxon>
        <taxon>Hexapoda</taxon>
        <taxon>Insecta</taxon>
        <taxon>Pterygota</taxon>
        <taxon>Neoptera</taxon>
        <taxon>Paraneoptera</taxon>
        <taxon>Hemiptera</taxon>
        <taxon>Sternorrhyncha</taxon>
        <taxon>Aphidomorpha</taxon>
        <taxon>Aphidoidea</taxon>
        <taxon>Aphididae</taxon>
        <taxon>Macrosiphini</taxon>
        <taxon>Acyrthosiphon</taxon>
    </lineage>
</organism>
<dbReference type="Proteomes" id="UP000007819">
    <property type="component" value="Chromosome A1"/>
</dbReference>
<evidence type="ECO:0000313" key="3">
    <source>
        <dbReference type="Proteomes" id="UP000007819"/>
    </source>
</evidence>
<dbReference type="AlphaFoldDB" id="A0A8R2A6Y2"/>
<protein>
    <submittedName>
        <fullName evidence="2">Uncharacterized protein</fullName>
    </submittedName>
</protein>
<name>A0A8R2A6Y2_ACYPI</name>
<reference evidence="2" key="2">
    <citation type="submission" date="2022-06" db="UniProtKB">
        <authorList>
            <consortium name="EnsemblMetazoa"/>
        </authorList>
    </citation>
    <scope>IDENTIFICATION</scope>
</reference>
<dbReference type="OrthoDB" id="6603438at2759"/>
<evidence type="ECO:0000256" key="1">
    <source>
        <dbReference type="SAM" id="SignalP"/>
    </source>
</evidence>
<dbReference type="GeneID" id="100570675"/>
<evidence type="ECO:0000313" key="2">
    <source>
        <dbReference type="EnsemblMetazoa" id="XP_003248063.1"/>
    </source>
</evidence>
<dbReference type="EnsemblMetazoa" id="XM_003248015.4">
    <property type="protein sequence ID" value="XP_003248063.1"/>
    <property type="gene ID" value="LOC100570675"/>
</dbReference>
<sequence>MDLFKKFCFVYLILHLTLLLFVDSSDYDDYEERKKYNGSVPNENKTCLIAWETSIMSEPTPTCWIMCKIRCILLSRTTQWRCKISNNQIWENCHCCNDDTSYATFDFY</sequence>
<feature type="chain" id="PRO_5035803784" evidence="1">
    <location>
        <begin position="25"/>
        <end position="108"/>
    </location>
</feature>
<reference evidence="3" key="1">
    <citation type="submission" date="2010-06" db="EMBL/GenBank/DDBJ databases">
        <authorList>
            <person name="Jiang H."/>
            <person name="Abraham K."/>
            <person name="Ali S."/>
            <person name="Alsbrooks S.L."/>
            <person name="Anim B.N."/>
            <person name="Anosike U.S."/>
            <person name="Attaway T."/>
            <person name="Bandaranaike D.P."/>
            <person name="Battles P.K."/>
            <person name="Bell S.N."/>
            <person name="Bell A.V."/>
            <person name="Beltran B."/>
            <person name="Bickham C."/>
            <person name="Bustamante Y."/>
            <person name="Caleb T."/>
            <person name="Canada A."/>
            <person name="Cardenas V."/>
            <person name="Carter K."/>
            <person name="Chacko J."/>
            <person name="Chandrabose M.N."/>
            <person name="Chavez D."/>
            <person name="Chavez A."/>
            <person name="Chen L."/>
            <person name="Chu H.-S."/>
            <person name="Claassen K.J."/>
            <person name="Cockrell R."/>
            <person name="Collins M."/>
            <person name="Cooper J.A."/>
            <person name="Cree A."/>
            <person name="Curry S.M."/>
            <person name="Da Y."/>
            <person name="Dao M.D."/>
            <person name="Das B."/>
            <person name="Davila M.-L."/>
            <person name="Davy-Carroll L."/>
            <person name="Denson S."/>
            <person name="Dinh H."/>
            <person name="Ebong V.E."/>
            <person name="Edwards J.R."/>
            <person name="Egan A."/>
            <person name="El-Daye J."/>
            <person name="Escobedo L."/>
            <person name="Fernandez S."/>
            <person name="Fernando P.R."/>
            <person name="Flagg N."/>
            <person name="Forbes L.D."/>
            <person name="Fowler R.G."/>
            <person name="Fu Q."/>
            <person name="Gabisi R.A."/>
            <person name="Ganer J."/>
            <person name="Garbino Pronczuk A."/>
            <person name="Garcia R.M."/>
            <person name="Garner T."/>
            <person name="Garrett T.E."/>
            <person name="Gonzalez D.A."/>
            <person name="Hamid H."/>
            <person name="Hawkins E.S."/>
            <person name="Hirani K."/>
            <person name="Hogues M.E."/>
            <person name="Hollins B."/>
            <person name="Hsiao C.-H."/>
            <person name="Jabil R."/>
            <person name="James M.L."/>
            <person name="Jhangiani S.N."/>
            <person name="Johnson B."/>
            <person name="Johnson Q."/>
            <person name="Joshi V."/>
            <person name="Kalu J.B."/>
            <person name="Kam C."/>
            <person name="Kashfia A."/>
            <person name="Keebler J."/>
            <person name="Kisamo H."/>
            <person name="Kovar C.L."/>
            <person name="Lago L.A."/>
            <person name="Lai C.-Y."/>
            <person name="Laidlaw J."/>
            <person name="Lara F."/>
            <person name="Le T.-K."/>
            <person name="Lee S.L."/>
            <person name="Legall F.H."/>
            <person name="Lemon S.J."/>
            <person name="Lewis L.R."/>
            <person name="Li B."/>
            <person name="Liu Y."/>
            <person name="Liu Y.-S."/>
            <person name="Lopez J."/>
            <person name="Lozado R.J."/>
            <person name="Lu J."/>
            <person name="Madu R.C."/>
            <person name="Maheshwari M."/>
            <person name="Maheshwari R."/>
            <person name="Malloy K."/>
            <person name="Martinez E."/>
            <person name="Mathew T."/>
            <person name="Mercado I.C."/>
            <person name="Mercado C."/>
            <person name="Meyer B."/>
            <person name="Montgomery K."/>
            <person name="Morgan M.B."/>
            <person name="Munidasa M."/>
            <person name="Nazareth L.V."/>
            <person name="Nelson J."/>
            <person name="Ng B.M."/>
            <person name="Nguyen N.B."/>
            <person name="Nguyen P.Q."/>
            <person name="Nguyen T."/>
            <person name="Obregon M."/>
            <person name="Okwuonu G.O."/>
            <person name="Onwere C.G."/>
            <person name="Orozco G."/>
            <person name="Parra A."/>
            <person name="Patel S."/>
            <person name="Patil S."/>
            <person name="Perez A."/>
            <person name="Perez Y."/>
            <person name="Pham C."/>
            <person name="Primus E.L."/>
            <person name="Pu L.-L."/>
            <person name="Puazo M."/>
            <person name="Qin X."/>
            <person name="Quiroz J.B."/>
            <person name="Reese J."/>
            <person name="Richards S."/>
            <person name="Rives C.M."/>
            <person name="Robberts R."/>
            <person name="Ruiz S.J."/>
            <person name="Ruiz M.J."/>
            <person name="Santibanez J."/>
            <person name="Schneider B.W."/>
            <person name="Sisson I."/>
            <person name="Smith M."/>
            <person name="Sodergren E."/>
            <person name="Song X.-Z."/>
            <person name="Song B.B."/>
            <person name="Summersgill H."/>
            <person name="Thelus R."/>
            <person name="Thornton R.D."/>
            <person name="Trejos Z.Y."/>
            <person name="Usmani K."/>
            <person name="Vattathil S."/>
            <person name="Villasana D."/>
            <person name="Walker D.L."/>
            <person name="Wang S."/>
            <person name="Wang K."/>
            <person name="White C.S."/>
            <person name="Williams A.C."/>
            <person name="Williamson J."/>
            <person name="Wilson K."/>
            <person name="Woghiren I.O."/>
            <person name="Woodworth J.R."/>
            <person name="Worley K.C."/>
            <person name="Wright R.A."/>
            <person name="Wu W."/>
            <person name="Young L."/>
            <person name="Zhang L."/>
            <person name="Zhang J."/>
            <person name="Zhu Y."/>
            <person name="Muzny D.M."/>
            <person name="Weinstock G."/>
            <person name="Gibbs R.A."/>
        </authorList>
    </citation>
    <scope>NUCLEOTIDE SEQUENCE [LARGE SCALE GENOMIC DNA]</scope>
    <source>
        <strain evidence="3">LSR1</strain>
    </source>
</reference>
<accession>A0A8R2A6Y2</accession>
<proteinExistence type="predicted"/>
<dbReference type="RefSeq" id="XP_003248063.1">
    <property type="nucleotide sequence ID" value="XM_003248015.3"/>
</dbReference>
<keyword evidence="3" id="KW-1185">Reference proteome</keyword>
<feature type="signal peptide" evidence="1">
    <location>
        <begin position="1"/>
        <end position="24"/>
    </location>
</feature>